<dbReference type="HAMAP" id="MF_00376">
    <property type="entry name" value="Dephospho_CoA_kinase"/>
    <property type="match status" value="1"/>
</dbReference>
<evidence type="ECO:0000256" key="5">
    <source>
        <dbReference type="HAMAP-Rule" id="MF_00376"/>
    </source>
</evidence>
<proteinExistence type="inferred from homology"/>
<dbReference type="GO" id="GO:0004140">
    <property type="term" value="F:dephospho-CoA kinase activity"/>
    <property type="evidence" value="ECO:0007669"/>
    <property type="project" value="UniProtKB-UniRule"/>
</dbReference>
<dbReference type="PANTHER" id="PTHR10695:SF46">
    <property type="entry name" value="BIFUNCTIONAL COENZYME A SYNTHASE-RELATED"/>
    <property type="match status" value="1"/>
</dbReference>
<keyword evidence="5" id="KW-0808">Transferase</keyword>
<keyword evidence="4 5" id="KW-0173">Coenzyme A biosynthesis</keyword>
<comment type="function">
    <text evidence="5">Catalyzes the phosphorylation of the 3'-hydroxyl group of dephosphocoenzyme A to form coenzyme A.</text>
</comment>
<comment type="catalytic activity">
    <reaction evidence="5">
        <text>3'-dephospho-CoA + ATP = ADP + CoA + H(+)</text>
        <dbReference type="Rhea" id="RHEA:18245"/>
        <dbReference type="ChEBI" id="CHEBI:15378"/>
        <dbReference type="ChEBI" id="CHEBI:30616"/>
        <dbReference type="ChEBI" id="CHEBI:57287"/>
        <dbReference type="ChEBI" id="CHEBI:57328"/>
        <dbReference type="ChEBI" id="CHEBI:456216"/>
        <dbReference type="EC" id="2.7.1.24"/>
    </reaction>
</comment>
<dbReference type="OrthoDB" id="9812943at2"/>
<organism evidence="7 8">
    <name type="scientific">Zunongwangia mangrovi</name>
    <dbReference type="NCBI Taxonomy" id="1334022"/>
    <lineage>
        <taxon>Bacteria</taxon>
        <taxon>Pseudomonadati</taxon>
        <taxon>Bacteroidota</taxon>
        <taxon>Flavobacteriia</taxon>
        <taxon>Flavobacteriales</taxon>
        <taxon>Flavobacteriaceae</taxon>
        <taxon>Zunongwangia</taxon>
    </lineage>
</organism>
<protein>
    <recommendedName>
        <fullName evidence="5 6">Dephospho-CoA kinase</fullName>
        <ecNumber evidence="5 6">2.7.1.24</ecNumber>
    </recommendedName>
    <alternativeName>
        <fullName evidence="5">Dephosphocoenzyme A kinase</fullName>
    </alternativeName>
</protein>
<dbReference type="SUPFAM" id="SSF52540">
    <property type="entry name" value="P-loop containing nucleoside triphosphate hydrolases"/>
    <property type="match status" value="1"/>
</dbReference>
<gene>
    <name evidence="5" type="primary">coaE</name>
    <name evidence="7" type="ORF">SAMN04487907_1011225</name>
</gene>
<keyword evidence="2 5" id="KW-0547">Nucleotide-binding</keyword>
<dbReference type="CDD" id="cd02022">
    <property type="entry name" value="DPCK"/>
    <property type="match status" value="1"/>
</dbReference>
<keyword evidence="8" id="KW-1185">Reference proteome</keyword>
<dbReference type="PROSITE" id="PS51219">
    <property type="entry name" value="DPCK"/>
    <property type="match status" value="1"/>
</dbReference>
<dbReference type="STRING" id="1334022.SAMN04487907_1011225"/>
<dbReference type="InterPro" id="IPR027417">
    <property type="entry name" value="P-loop_NTPase"/>
</dbReference>
<dbReference type="PANTHER" id="PTHR10695">
    <property type="entry name" value="DEPHOSPHO-COA KINASE-RELATED"/>
    <property type="match status" value="1"/>
</dbReference>
<comment type="similarity">
    <text evidence="1 5">Belongs to the CoaE family.</text>
</comment>
<dbReference type="EMBL" id="FOKV01000001">
    <property type="protein sequence ID" value="SFB93038.1"/>
    <property type="molecule type" value="Genomic_DNA"/>
</dbReference>
<dbReference type="Gene3D" id="3.40.50.300">
    <property type="entry name" value="P-loop containing nucleotide triphosphate hydrolases"/>
    <property type="match status" value="1"/>
</dbReference>
<dbReference type="RefSeq" id="WP_092540474.1">
    <property type="nucleotide sequence ID" value="NZ_FOKV01000001.1"/>
</dbReference>
<dbReference type="NCBIfam" id="TIGR00152">
    <property type="entry name" value="dephospho-CoA kinase"/>
    <property type="match status" value="1"/>
</dbReference>
<evidence type="ECO:0000256" key="2">
    <source>
        <dbReference type="ARBA" id="ARBA00022741"/>
    </source>
</evidence>
<evidence type="ECO:0000256" key="3">
    <source>
        <dbReference type="ARBA" id="ARBA00022840"/>
    </source>
</evidence>
<name>A0A1I1F5Q4_9FLAO</name>
<dbReference type="Pfam" id="PF01121">
    <property type="entry name" value="CoaE"/>
    <property type="match status" value="1"/>
</dbReference>
<feature type="binding site" evidence="5">
    <location>
        <begin position="11"/>
        <end position="16"/>
    </location>
    <ligand>
        <name>ATP</name>
        <dbReference type="ChEBI" id="CHEBI:30616"/>
    </ligand>
</feature>
<reference evidence="8" key="1">
    <citation type="submission" date="2016-10" db="EMBL/GenBank/DDBJ databases">
        <authorList>
            <person name="Varghese N."/>
            <person name="Submissions S."/>
        </authorList>
    </citation>
    <scope>NUCLEOTIDE SEQUENCE [LARGE SCALE GENOMIC DNA]</scope>
    <source>
        <strain evidence="8">DSM 24499</strain>
    </source>
</reference>
<comment type="subcellular location">
    <subcellularLocation>
        <location evidence="5">Cytoplasm</location>
    </subcellularLocation>
</comment>
<dbReference type="EC" id="2.7.1.24" evidence="5 6"/>
<evidence type="ECO:0000256" key="4">
    <source>
        <dbReference type="ARBA" id="ARBA00022993"/>
    </source>
</evidence>
<evidence type="ECO:0000256" key="1">
    <source>
        <dbReference type="ARBA" id="ARBA00009018"/>
    </source>
</evidence>
<evidence type="ECO:0000313" key="8">
    <source>
        <dbReference type="Proteomes" id="UP000199438"/>
    </source>
</evidence>
<dbReference type="GO" id="GO:0005524">
    <property type="term" value="F:ATP binding"/>
    <property type="evidence" value="ECO:0007669"/>
    <property type="project" value="UniProtKB-UniRule"/>
</dbReference>
<accession>A0A1I1F5Q4</accession>
<dbReference type="GO" id="GO:0005737">
    <property type="term" value="C:cytoplasm"/>
    <property type="evidence" value="ECO:0007669"/>
    <property type="project" value="UniProtKB-SubCell"/>
</dbReference>
<evidence type="ECO:0000313" key="7">
    <source>
        <dbReference type="EMBL" id="SFB93038.1"/>
    </source>
</evidence>
<dbReference type="InterPro" id="IPR001977">
    <property type="entry name" value="Depp_CoAkinase"/>
</dbReference>
<comment type="pathway">
    <text evidence="5">Cofactor biosynthesis; coenzyme A biosynthesis; CoA from (R)-pantothenate: step 5/5.</text>
</comment>
<sequence length="197" mass="22399">MLKVGLTGGIGSGKTTISKMFKEIGVPVYIADEAGKELMETSAEIRKKIVEFLGEESYKDGKPNRPFIASKVFNDKELLEKLNSIIHPAVADHFKNWLSNQSSAYIVYEAAILFEKGSHENFDFSILVTAPKETRIERVLKRDDTTREQIEARINNQWSDEKKIKLADFVIKNEEIEDSKRQVVHLNEIILKSAKNS</sequence>
<dbReference type="AlphaFoldDB" id="A0A1I1F5Q4"/>
<keyword evidence="5" id="KW-0963">Cytoplasm</keyword>
<keyword evidence="3 5" id="KW-0067">ATP-binding</keyword>
<keyword evidence="5 7" id="KW-0418">Kinase</keyword>
<dbReference type="UniPathway" id="UPA00241">
    <property type="reaction ID" value="UER00356"/>
</dbReference>
<dbReference type="Proteomes" id="UP000199438">
    <property type="component" value="Unassembled WGS sequence"/>
</dbReference>
<dbReference type="GO" id="GO:0015937">
    <property type="term" value="P:coenzyme A biosynthetic process"/>
    <property type="evidence" value="ECO:0007669"/>
    <property type="project" value="UniProtKB-UniRule"/>
</dbReference>
<evidence type="ECO:0000256" key="6">
    <source>
        <dbReference type="NCBIfam" id="TIGR00152"/>
    </source>
</evidence>